<name>A0A177HTF4_9ACTN</name>
<keyword evidence="2" id="KW-1185">Reference proteome</keyword>
<dbReference type="PATRIC" id="fig|1716141.3.peg.2913"/>
<dbReference type="Proteomes" id="UP000077381">
    <property type="component" value="Unassembled WGS sequence"/>
</dbReference>
<protein>
    <submittedName>
        <fullName evidence="1">Uncharacterized protein</fullName>
    </submittedName>
</protein>
<proteinExistence type="predicted"/>
<comment type="caution">
    <text evidence="1">The sequence shown here is derived from an EMBL/GenBank/DDBJ whole genome shotgun (WGS) entry which is preliminary data.</text>
</comment>
<organism evidence="1 2">
    <name type="scientific">Streptomyces jeddahensis</name>
    <dbReference type="NCBI Taxonomy" id="1716141"/>
    <lineage>
        <taxon>Bacteria</taxon>
        <taxon>Bacillati</taxon>
        <taxon>Actinomycetota</taxon>
        <taxon>Actinomycetes</taxon>
        <taxon>Kitasatosporales</taxon>
        <taxon>Streptomycetaceae</taxon>
        <taxon>Streptomyces</taxon>
    </lineage>
</organism>
<evidence type="ECO:0000313" key="2">
    <source>
        <dbReference type="Proteomes" id="UP000077381"/>
    </source>
</evidence>
<accession>A0A177HTF4</accession>
<reference evidence="1 2" key="1">
    <citation type="submission" date="2015-12" db="EMBL/GenBank/DDBJ databases">
        <title>Genome sequence of Streptomyces sp. G25.</title>
        <authorList>
            <person name="Poehlein A."/>
            <person name="Roettig A."/>
            <person name="Hiessl S."/>
            <person name="Hauschild P."/>
            <person name="Schauer J."/>
            <person name="Madkour M.H."/>
            <person name="Al-Ansari A.M."/>
            <person name="Almakishah N.H."/>
            <person name="Steinbuechel A."/>
            <person name="Daniel R."/>
        </authorList>
    </citation>
    <scope>NUCLEOTIDE SEQUENCE [LARGE SCALE GENOMIC DNA]</scope>
    <source>
        <strain evidence="2">G25(2015)</strain>
    </source>
</reference>
<dbReference type="AlphaFoldDB" id="A0A177HTF4"/>
<gene>
    <name evidence="1" type="ORF">STSP_27650</name>
</gene>
<dbReference type="EMBL" id="LOHS01000072">
    <property type="protein sequence ID" value="OAH13787.1"/>
    <property type="molecule type" value="Genomic_DNA"/>
</dbReference>
<dbReference type="OrthoDB" id="4063472at2"/>
<dbReference type="RefSeq" id="WP_067276660.1">
    <property type="nucleotide sequence ID" value="NZ_LOHS01000072.1"/>
</dbReference>
<evidence type="ECO:0000313" key="1">
    <source>
        <dbReference type="EMBL" id="OAH13787.1"/>
    </source>
</evidence>
<dbReference type="STRING" id="1716141.STSP_27650"/>
<sequence length="239" mass="26387">MSEQDAERSEETWDPGVARWHSADGDYVLPRVLRELPEPWNGVGADWPRIARLPRTDERLAEARRVLSALLDDPEAAPYVPQPPSPGLLRHAWEEFQRQVAARMPRTDLVTWAGVDGLVLEGRERDGLYPLQRHVLDHVEVVMLDLIAWLRDDIADSVLRWLALDPAPGRFAGWAVGLAERCVVADIGADSAIELLGAIGDADAVAALRRLADKTDTPASWENADAALGMLAELEDRGT</sequence>